<evidence type="ECO:0000256" key="7">
    <source>
        <dbReference type="ARBA" id="ARBA00016549"/>
    </source>
</evidence>
<dbReference type="EC" id="4.1.3.17" evidence="5"/>
<feature type="binding site" evidence="13">
    <location>
        <begin position="89"/>
        <end position="92"/>
    </location>
    <ligand>
        <name>substrate</name>
    </ligand>
</feature>
<comment type="function">
    <text evidence="8">Catalyzes the aldol cleavage of 4-hydroxy-4-methyl-2-oxoglutarate (HMG) into 2 molecules of pyruvate. Also contains a secondary oxaloacetate (OAA) decarboxylase activity due to the common pyruvate enolate transition state formed following C-C bond cleavage in the retro-aldol and decarboxylation reactions.</text>
</comment>
<comment type="cofactor">
    <cofactor evidence="2">
        <name>a divalent metal cation</name>
        <dbReference type="ChEBI" id="CHEBI:60240"/>
    </cofactor>
</comment>
<evidence type="ECO:0000313" key="15">
    <source>
        <dbReference type="Proteomes" id="UP000181980"/>
    </source>
</evidence>
<dbReference type="GO" id="GO:0046872">
    <property type="term" value="F:metal ion binding"/>
    <property type="evidence" value="ECO:0007669"/>
    <property type="project" value="UniProtKB-KW"/>
</dbReference>
<comment type="catalytic activity">
    <reaction evidence="12">
        <text>oxaloacetate + H(+) = pyruvate + CO2</text>
        <dbReference type="Rhea" id="RHEA:15641"/>
        <dbReference type="ChEBI" id="CHEBI:15361"/>
        <dbReference type="ChEBI" id="CHEBI:15378"/>
        <dbReference type="ChEBI" id="CHEBI:16452"/>
        <dbReference type="ChEBI" id="CHEBI:16526"/>
        <dbReference type="EC" id="4.1.1.112"/>
    </reaction>
</comment>
<comment type="catalytic activity">
    <reaction evidence="1">
        <text>4-hydroxy-4-methyl-2-oxoglutarate = 2 pyruvate</text>
        <dbReference type="Rhea" id="RHEA:22748"/>
        <dbReference type="ChEBI" id="CHEBI:15361"/>
        <dbReference type="ChEBI" id="CHEBI:58276"/>
        <dbReference type="EC" id="4.1.3.17"/>
    </reaction>
</comment>
<dbReference type="GO" id="GO:0047443">
    <property type="term" value="F:4-hydroxy-4-methyl-2-oxoglutarate aldolase activity"/>
    <property type="evidence" value="ECO:0007669"/>
    <property type="project" value="UniProtKB-EC"/>
</dbReference>
<feature type="binding site" evidence="13">
    <location>
        <position position="112"/>
    </location>
    <ligand>
        <name>Mg(2+)</name>
        <dbReference type="ChEBI" id="CHEBI:18420"/>
    </ligand>
</feature>
<evidence type="ECO:0000256" key="9">
    <source>
        <dbReference type="ARBA" id="ARBA00029596"/>
    </source>
</evidence>
<sequence length="217" mass="22524">MTTRPAVDDDVLTALGDLGSATLLEASGLPIDLPSRLRPVGARLTLAGRALPVQAAEGDNLPLHLALEQARAGDVLVVNAAGGDHGYWGEVLTVAAQVRGVHGLVIDGGVRDTEAIAELGFPVFASAIAIRGTSKRDARGAVDEVVLGRTRVRRGDVIVGDADGVVAIPADRAVRVLAAGRARQTAEAGYLDRLRAGELTLDIYDLRPTTESGDDVD</sequence>
<dbReference type="Proteomes" id="UP000181980">
    <property type="component" value="Unassembled WGS sequence"/>
</dbReference>
<evidence type="ECO:0000256" key="2">
    <source>
        <dbReference type="ARBA" id="ARBA00001968"/>
    </source>
</evidence>
<evidence type="ECO:0000313" key="14">
    <source>
        <dbReference type="EMBL" id="SEF18724.1"/>
    </source>
</evidence>
<dbReference type="InterPro" id="IPR005493">
    <property type="entry name" value="RraA/RraA-like"/>
</dbReference>
<dbReference type="Gene3D" id="3.50.30.40">
    <property type="entry name" value="Ribonuclease E inhibitor RraA/RraA-like"/>
    <property type="match status" value="1"/>
</dbReference>
<dbReference type="PANTHER" id="PTHR33254">
    <property type="entry name" value="4-HYDROXY-4-METHYL-2-OXOGLUTARATE ALDOLASE 3-RELATED"/>
    <property type="match status" value="1"/>
</dbReference>
<name>A0A1H5PYJ6_9ACTN</name>
<comment type="subunit">
    <text evidence="4">Homotrimer.</text>
</comment>
<dbReference type="AlphaFoldDB" id="A0A1H5PYJ6"/>
<comment type="similarity">
    <text evidence="3">Belongs to the class II aldolase/RraA-like family.</text>
</comment>
<dbReference type="GO" id="GO:0008948">
    <property type="term" value="F:oxaloacetate decarboxylase activity"/>
    <property type="evidence" value="ECO:0007669"/>
    <property type="project" value="UniProtKB-EC"/>
</dbReference>
<dbReference type="OrthoDB" id="943692at2"/>
<dbReference type="InterPro" id="IPR036704">
    <property type="entry name" value="RraA/RraA-like_sf"/>
</dbReference>
<evidence type="ECO:0000256" key="11">
    <source>
        <dbReference type="ARBA" id="ARBA00032305"/>
    </source>
</evidence>
<evidence type="ECO:0000256" key="3">
    <source>
        <dbReference type="ARBA" id="ARBA00008621"/>
    </source>
</evidence>
<evidence type="ECO:0000256" key="8">
    <source>
        <dbReference type="ARBA" id="ARBA00025046"/>
    </source>
</evidence>
<proteinExistence type="inferred from homology"/>
<evidence type="ECO:0000256" key="1">
    <source>
        <dbReference type="ARBA" id="ARBA00001342"/>
    </source>
</evidence>
<evidence type="ECO:0000256" key="10">
    <source>
        <dbReference type="ARBA" id="ARBA00030169"/>
    </source>
</evidence>
<dbReference type="PANTHER" id="PTHR33254:SF4">
    <property type="entry name" value="4-HYDROXY-4-METHYL-2-OXOGLUTARATE ALDOLASE 3-RELATED"/>
    <property type="match status" value="1"/>
</dbReference>
<feature type="binding site" evidence="13">
    <location>
        <position position="111"/>
    </location>
    <ligand>
        <name>substrate</name>
    </ligand>
</feature>
<evidence type="ECO:0000256" key="12">
    <source>
        <dbReference type="ARBA" id="ARBA00047973"/>
    </source>
</evidence>
<dbReference type="EC" id="4.1.1.112" evidence="6"/>
<dbReference type="EMBL" id="FNUC01000004">
    <property type="protein sequence ID" value="SEF18724.1"/>
    <property type="molecule type" value="Genomic_DNA"/>
</dbReference>
<dbReference type="RefSeq" id="WP_069111499.1">
    <property type="nucleotide sequence ID" value="NZ_FNUC01000004.1"/>
</dbReference>
<evidence type="ECO:0000256" key="6">
    <source>
        <dbReference type="ARBA" id="ARBA00012947"/>
    </source>
</evidence>
<keyword evidence="13" id="KW-0479">Metal-binding</keyword>
<dbReference type="CDD" id="cd16841">
    <property type="entry name" value="RraA_family"/>
    <property type="match status" value="1"/>
</dbReference>
<evidence type="ECO:0000256" key="13">
    <source>
        <dbReference type="PIRSR" id="PIRSR605493-1"/>
    </source>
</evidence>
<reference evidence="15" key="1">
    <citation type="submission" date="2016-10" db="EMBL/GenBank/DDBJ databases">
        <authorList>
            <person name="Varghese N."/>
            <person name="Submissions S."/>
        </authorList>
    </citation>
    <scope>NUCLEOTIDE SEQUENCE [LARGE SCALE GENOMIC DNA]</scope>
    <source>
        <strain evidence="15">DSM 45237</strain>
    </source>
</reference>
<gene>
    <name evidence="14" type="ORF">SAMN04488561_6793</name>
</gene>
<organism evidence="14 15">
    <name type="scientific">Jiangella alba</name>
    <dbReference type="NCBI Taxonomy" id="561176"/>
    <lineage>
        <taxon>Bacteria</taxon>
        <taxon>Bacillati</taxon>
        <taxon>Actinomycetota</taxon>
        <taxon>Actinomycetes</taxon>
        <taxon>Jiangellales</taxon>
        <taxon>Jiangellaceae</taxon>
        <taxon>Jiangella</taxon>
    </lineage>
</organism>
<protein>
    <recommendedName>
        <fullName evidence="7">Putative 4-hydroxy-4-methyl-2-oxoglutarate aldolase</fullName>
        <ecNumber evidence="6">4.1.1.112</ecNumber>
        <ecNumber evidence="5">4.1.3.17</ecNumber>
    </recommendedName>
    <alternativeName>
        <fullName evidence="11">Oxaloacetate decarboxylase</fullName>
    </alternativeName>
    <alternativeName>
        <fullName evidence="9">Regulator of ribonuclease activity homolog</fullName>
    </alternativeName>
    <alternativeName>
        <fullName evidence="10">RraA-like protein</fullName>
    </alternativeName>
</protein>
<keyword evidence="15" id="KW-1185">Reference proteome</keyword>
<keyword evidence="13" id="KW-0460">Magnesium</keyword>
<dbReference type="Pfam" id="PF03737">
    <property type="entry name" value="RraA-like"/>
    <property type="match status" value="1"/>
</dbReference>
<dbReference type="STRING" id="561176.SAMN04488561_6793"/>
<dbReference type="SUPFAM" id="SSF89562">
    <property type="entry name" value="RraA-like"/>
    <property type="match status" value="1"/>
</dbReference>
<evidence type="ECO:0000256" key="4">
    <source>
        <dbReference type="ARBA" id="ARBA00011233"/>
    </source>
</evidence>
<accession>A0A1H5PYJ6</accession>
<evidence type="ECO:0000256" key="5">
    <source>
        <dbReference type="ARBA" id="ARBA00012213"/>
    </source>
</evidence>
<comment type="cofactor">
    <cofactor evidence="13">
        <name>Mg(2+)</name>
        <dbReference type="ChEBI" id="CHEBI:18420"/>
    </cofactor>
</comment>